<dbReference type="InterPro" id="IPR052893">
    <property type="entry name" value="TCS_response_regulator"/>
</dbReference>
<organism evidence="3 4">
    <name type="scientific">Gillisia lutea</name>
    <dbReference type="NCBI Taxonomy" id="2909668"/>
    <lineage>
        <taxon>Bacteria</taxon>
        <taxon>Pseudomonadati</taxon>
        <taxon>Bacteroidota</taxon>
        <taxon>Flavobacteriia</taxon>
        <taxon>Flavobacteriales</taxon>
        <taxon>Flavobacteriaceae</taxon>
        <taxon>Gillisia</taxon>
    </lineage>
</organism>
<keyword evidence="4" id="KW-1185">Reference proteome</keyword>
<dbReference type="SMART" id="SM00448">
    <property type="entry name" value="REC"/>
    <property type="match status" value="1"/>
</dbReference>
<name>A0ABS9EIS3_9FLAO</name>
<dbReference type="RefSeq" id="WP_236134830.1">
    <property type="nucleotide sequence ID" value="NZ_JAKGTH010000011.1"/>
</dbReference>
<accession>A0ABS9EIS3</accession>
<protein>
    <submittedName>
        <fullName evidence="3">Response regulator</fullName>
    </submittedName>
</protein>
<dbReference type="PANTHER" id="PTHR44520:SF2">
    <property type="entry name" value="RESPONSE REGULATOR RCP1"/>
    <property type="match status" value="1"/>
</dbReference>
<feature type="modified residue" description="4-aspartylphosphate" evidence="1">
    <location>
        <position position="63"/>
    </location>
</feature>
<proteinExistence type="predicted"/>
<reference evidence="3" key="1">
    <citation type="submission" date="2022-01" db="EMBL/GenBank/DDBJ databases">
        <title>Gillisia lutea sp. nov., isolated from marine plastic residues from the Malvarosa beach (Valencia, Spain).</title>
        <authorList>
            <person name="Vidal-Verdu A."/>
            <person name="Molina-Menor E."/>
            <person name="Satari L."/>
            <person name="Pascual J."/>
            <person name="Pereto J."/>
            <person name="Porcar M."/>
        </authorList>
    </citation>
    <scope>NUCLEOTIDE SEQUENCE</scope>
    <source>
        <strain evidence="3">M10.2A</strain>
    </source>
</reference>
<dbReference type="InterPro" id="IPR011006">
    <property type="entry name" value="CheY-like_superfamily"/>
</dbReference>
<dbReference type="CDD" id="cd17557">
    <property type="entry name" value="REC_Rcp-like"/>
    <property type="match status" value="1"/>
</dbReference>
<dbReference type="PROSITE" id="PS50110">
    <property type="entry name" value="RESPONSE_REGULATORY"/>
    <property type="match status" value="1"/>
</dbReference>
<evidence type="ECO:0000259" key="2">
    <source>
        <dbReference type="PROSITE" id="PS50110"/>
    </source>
</evidence>
<feature type="domain" description="Response regulatory" evidence="2">
    <location>
        <begin position="5"/>
        <end position="130"/>
    </location>
</feature>
<sequence>MNPINILLVEDNEGDILLTTEALSEGKIANRVDVARDGWEAIQFLNKNGKHEHALTPDLILLDINLPKLNGHEVLQEIKSSENLKHLPVIMLSTSSSDQDIISSYKNFANCYITKPVEVNDFLKVISSIENFWVSIVQLPKEQ</sequence>
<dbReference type="SUPFAM" id="SSF52172">
    <property type="entry name" value="CheY-like"/>
    <property type="match status" value="1"/>
</dbReference>
<dbReference type="Gene3D" id="3.40.50.2300">
    <property type="match status" value="1"/>
</dbReference>
<evidence type="ECO:0000313" key="3">
    <source>
        <dbReference type="EMBL" id="MCF4102688.1"/>
    </source>
</evidence>
<dbReference type="EMBL" id="JAKGTH010000011">
    <property type="protein sequence ID" value="MCF4102688.1"/>
    <property type="molecule type" value="Genomic_DNA"/>
</dbReference>
<comment type="caution">
    <text evidence="3">The sequence shown here is derived from an EMBL/GenBank/DDBJ whole genome shotgun (WGS) entry which is preliminary data.</text>
</comment>
<evidence type="ECO:0000256" key="1">
    <source>
        <dbReference type="PROSITE-ProRule" id="PRU00169"/>
    </source>
</evidence>
<dbReference type="Proteomes" id="UP001179363">
    <property type="component" value="Unassembled WGS sequence"/>
</dbReference>
<evidence type="ECO:0000313" key="4">
    <source>
        <dbReference type="Proteomes" id="UP001179363"/>
    </source>
</evidence>
<keyword evidence="1" id="KW-0597">Phosphoprotein</keyword>
<dbReference type="InterPro" id="IPR001789">
    <property type="entry name" value="Sig_transdc_resp-reg_receiver"/>
</dbReference>
<dbReference type="Pfam" id="PF00072">
    <property type="entry name" value="Response_reg"/>
    <property type="match status" value="1"/>
</dbReference>
<gene>
    <name evidence="3" type="ORF">L1I30_13505</name>
</gene>
<dbReference type="PANTHER" id="PTHR44520">
    <property type="entry name" value="RESPONSE REGULATOR RCP1-RELATED"/>
    <property type="match status" value="1"/>
</dbReference>